<feature type="region of interest" description="Disordered" evidence="1">
    <location>
        <begin position="1"/>
        <end position="20"/>
    </location>
</feature>
<proteinExistence type="predicted"/>
<dbReference type="InterPro" id="IPR028145">
    <property type="entry name" value="Synaptonemal_3"/>
</dbReference>
<dbReference type="GO" id="GO:0007131">
    <property type="term" value="P:reciprocal meiotic recombination"/>
    <property type="evidence" value="ECO:0007669"/>
    <property type="project" value="InterPro"/>
</dbReference>
<evidence type="ECO:0000313" key="2">
    <source>
        <dbReference type="EMBL" id="NWV15558.1"/>
    </source>
</evidence>
<evidence type="ECO:0000313" key="3">
    <source>
        <dbReference type="Proteomes" id="UP000584880"/>
    </source>
</evidence>
<dbReference type="Pfam" id="PF15191">
    <property type="entry name" value="Synaptonemal_3"/>
    <property type="match status" value="1"/>
</dbReference>
<name>A0A7K6CP76_PTIVI</name>
<dbReference type="GO" id="GO:0007283">
    <property type="term" value="P:spermatogenesis"/>
    <property type="evidence" value="ECO:0007669"/>
    <property type="project" value="InterPro"/>
</dbReference>
<dbReference type="AlphaFoldDB" id="A0A7K6CP76"/>
<keyword evidence="3" id="KW-1185">Reference proteome</keyword>
<dbReference type="PANTHER" id="PTHR36686:SF1">
    <property type="entry name" value="SYNAPTONEMAL COMPLEX CENTRAL ELEMENT PROTEIN 3"/>
    <property type="match status" value="1"/>
</dbReference>
<accession>A0A7K6CP76</accession>
<comment type="caution">
    <text evidence="2">The sequence shown here is derived from an EMBL/GenBank/DDBJ whole genome shotgun (WGS) entry which is preliminary data.</text>
</comment>
<evidence type="ECO:0000256" key="1">
    <source>
        <dbReference type="SAM" id="MobiDB-lite"/>
    </source>
</evidence>
<dbReference type="PANTHER" id="PTHR36686">
    <property type="entry name" value="SYNAPTONEMAL COMPLEX CENTRAL ELEMENT PROTEIN 3"/>
    <property type="match status" value="1"/>
</dbReference>
<protein>
    <submittedName>
        <fullName evidence="2">SYCE3 protein</fullName>
    </submittedName>
</protein>
<sequence>MAESDPREGNYDNREKMSDLKRDLEKVLEEMEELTVRAALMAYDMVAMRTHPELTSSLKHMEDAFLRCKGQVEKKWQEEPME</sequence>
<organism evidence="2 3">
    <name type="scientific">Ptilonorhynchus violaceus</name>
    <name type="common">Satin bowerbird</name>
    <name type="synonym">Pyrrhocorax violaceus</name>
    <dbReference type="NCBI Taxonomy" id="28724"/>
    <lineage>
        <taxon>Eukaryota</taxon>
        <taxon>Metazoa</taxon>
        <taxon>Chordata</taxon>
        <taxon>Craniata</taxon>
        <taxon>Vertebrata</taxon>
        <taxon>Euteleostomi</taxon>
        <taxon>Archelosauria</taxon>
        <taxon>Archosauria</taxon>
        <taxon>Dinosauria</taxon>
        <taxon>Saurischia</taxon>
        <taxon>Theropoda</taxon>
        <taxon>Coelurosauria</taxon>
        <taxon>Aves</taxon>
        <taxon>Neognathae</taxon>
        <taxon>Neoaves</taxon>
        <taxon>Telluraves</taxon>
        <taxon>Australaves</taxon>
        <taxon>Passeriformes</taxon>
        <taxon>Ptilonorhynchidae</taxon>
        <taxon>Ptilonorhynchus</taxon>
    </lineage>
</organism>
<feature type="non-terminal residue" evidence="2">
    <location>
        <position position="1"/>
    </location>
</feature>
<gene>
    <name evidence="2" type="primary">Syce3</name>
    <name evidence="2" type="ORF">PTIVIO_R06800</name>
</gene>
<dbReference type="EMBL" id="VZRJ01013563">
    <property type="protein sequence ID" value="NWV15558.1"/>
    <property type="molecule type" value="Genomic_DNA"/>
</dbReference>
<dbReference type="Proteomes" id="UP000584880">
    <property type="component" value="Unassembled WGS sequence"/>
</dbReference>
<dbReference type="GO" id="GO:0000801">
    <property type="term" value="C:central element"/>
    <property type="evidence" value="ECO:0007669"/>
    <property type="project" value="TreeGrafter"/>
</dbReference>
<reference evidence="2 3" key="1">
    <citation type="submission" date="2019-09" db="EMBL/GenBank/DDBJ databases">
        <title>Bird 10,000 Genomes (B10K) Project - Family phase.</title>
        <authorList>
            <person name="Zhang G."/>
        </authorList>
    </citation>
    <scope>NUCLEOTIDE SEQUENCE [LARGE SCALE GENOMIC DNA]</scope>
    <source>
        <strain evidence="2">B10K-DU-012-10</strain>
        <tissue evidence="2">Blood</tissue>
    </source>
</reference>
<dbReference type="GO" id="GO:0007130">
    <property type="term" value="P:synaptonemal complex assembly"/>
    <property type="evidence" value="ECO:0007669"/>
    <property type="project" value="InterPro"/>
</dbReference>
<feature type="non-terminal residue" evidence="2">
    <location>
        <position position="82"/>
    </location>
</feature>